<comment type="caution">
    <text evidence="2">The sequence shown here is derived from an EMBL/GenBank/DDBJ whole genome shotgun (WGS) entry which is preliminary data.</text>
</comment>
<name>A0ABD3DML6_9LAMI</name>
<sequence length="259" mass="29087">MGSLFVEEKCIGYYSSRDRILLVGEGDFSFALSLATAFGDASNMVATSLDSEGMLEVKYMSSARANVALLKLKGCTILHEVDALTMSQHPNLRHRVFDRIAYNFPHAGFVGREDNSYQISLHKEVVGGFLRNGRNMLTEKGEIHVTHKTEYPYSEWEIVKLGQDAGLKLTGIESFNVHAYPGYVNRRGAGNRSYETFRVGTSCTYKQWRSLKVLAGGAGIFLIKFGFYVRVKNTVRVESNNNNAKVSVRLIEKKTFFLK</sequence>
<keyword evidence="3" id="KW-1185">Reference proteome</keyword>
<proteinExistence type="predicted"/>
<feature type="domain" description="25S rRNA (uridine-N(3))-methyltransferase BMT5-like" evidence="1">
    <location>
        <begin position="21"/>
        <end position="187"/>
    </location>
</feature>
<evidence type="ECO:0000259" key="1">
    <source>
        <dbReference type="Pfam" id="PF10354"/>
    </source>
</evidence>
<dbReference type="InterPro" id="IPR029063">
    <property type="entry name" value="SAM-dependent_MTases_sf"/>
</dbReference>
<evidence type="ECO:0000313" key="2">
    <source>
        <dbReference type="EMBL" id="KAL3643317.1"/>
    </source>
</evidence>
<dbReference type="Pfam" id="PF10354">
    <property type="entry name" value="BMT5-like"/>
    <property type="match status" value="1"/>
</dbReference>
<dbReference type="PANTHER" id="PTHR11538">
    <property type="entry name" value="PHENYLALANYL-TRNA SYNTHETASE"/>
    <property type="match status" value="1"/>
</dbReference>
<dbReference type="SUPFAM" id="SSF53335">
    <property type="entry name" value="S-adenosyl-L-methionine-dependent methyltransferases"/>
    <property type="match status" value="1"/>
</dbReference>
<dbReference type="PANTHER" id="PTHR11538:SF89">
    <property type="entry name" value="PROTEIN, PUTATIVE (DUF2431)-RELATED"/>
    <property type="match status" value="1"/>
</dbReference>
<organism evidence="2 3">
    <name type="scientific">Castilleja foliolosa</name>
    <dbReference type="NCBI Taxonomy" id="1961234"/>
    <lineage>
        <taxon>Eukaryota</taxon>
        <taxon>Viridiplantae</taxon>
        <taxon>Streptophyta</taxon>
        <taxon>Embryophyta</taxon>
        <taxon>Tracheophyta</taxon>
        <taxon>Spermatophyta</taxon>
        <taxon>Magnoliopsida</taxon>
        <taxon>eudicotyledons</taxon>
        <taxon>Gunneridae</taxon>
        <taxon>Pentapetalae</taxon>
        <taxon>asterids</taxon>
        <taxon>lamiids</taxon>
        <taxon>Lamiales</taxon>
        <taxon>Orobanchaceae</taxon>
        <taxon>Pedicularideae</taxon>
        <taxon>Castillejinae</taxon>
        <taxon>Castilleja</taxon>
    </lineage>
</organism>
<dbReference type="InterPro" id="IPR019446">
    <property type="entry name" value="BMT5-like"/>
</dbReference>
<evidence type="ECO:0000313" key="3">
    <source>
        <dbReference type="Proteomes" id="UP001632038"/>
    </source>
</evidence>
<gene>
    <name evidence="2" type="ORF">CASFOL_014132</name>
</gene>
<dbReference type="EMBL" id="JAVIJP010000016">
    <property type="protein sequence ID" value="KAL3643317.1"/>
    <property type="molecule type" value="Genomic_DNA"/>
</dbReference>
<protein>
    <recommendedName>
        <fullName evidence="1">25S rRNA (uridine-N(3))-methyltransferase BMT5-like domain-containing protein</fullName>
    </recommendedName>
</protein>
<dbReference type="AlphaFoldDB" id="A0ABD3DML6"/>
<reference evidence="3" key="1">
    <citation type="journal article" date="2024" name="IScience">
        <title>Strigolactones Initiate the Formation of Haustorium-like Structures in Castilleja.</title>
        <authorList>
            <person name="Buerger M."/>
            <person name="Peterson D."/>
            <person name="Chory J."/>
        </authorList>
    </citation>
    <scope>NUCLEOTIDE SEQUENCE [LARGE SCALE GENOMIC DNA]</scope>
</reference>
<accession>A0ABD3DML6</accession>
<dbReference type="Proteomes" id="UP001632038">
    <property type="component" value="Unassembled WGS sequence"/>
</dbReference>